<keyword evidence="8 17" id="KW-0999">Mitochondrion inner membrane</keyword>
<feature type="transmembrane region" description="Helical" evidence="17">
    <location>
        <begin position="236"/>
        <end position="255"/>
    </location>
</feature>
<keyword evidence="10 17" id="KW-0249">Electron transport</keyword>
<accession>A0A343W623</accession>
<keyword evidence="14 17" id="KW-0496">Mitochondrion</keyword>
<organism evidence="19">
    <name type="scientific">Branchinotogluma japonicus</name>
    <dbReference type="NCBI Taxonomy" id="2153327"/>
    <lineage>
        <taxon>Eukaryota</taxon>
        <taxon>Metazoa</taxon>
        <taxon>Spiralia</taxon>
        <taxon>Lophotrochozoa</taxon>
        <taxon>Annelida</taxon>
        <taxon>Polychaeta</taxon>
        <taxon>Errantia</taxon>
        <taxon>Phyllodocida</taxon>
        <taxon>Polynoidae</taxon>
        <taxon>Branchinotogluma</taxon>
    </lineage>
</organism>
<feature type="transmembrane region" description="Helical" evidence="17">
    <location>
        <begin position="146"/>
        <end position="164"/>
    </location>
</feature>
<dbReference type="GO" id="GO:0008137">
    <property type="term" value="F:NADH dehydrogenase (ubiquinone) activity"/>
    <property type="evidence" value="ECO:0007669"/>
    <property type="project" value="UniProtKB-EC"/>
</dbReference>
<evidence type="ECO:0000256" key="2">
    <source>
        <dbReference type="ARBA" id="ARBA00007012"/>
    </source>
</evidence>
<dbReference type="PANTHER" id="PTHR46552">
    <property type="entry name" value="NADH-UBIQUINONE OXIDOREDUCTASE CHAIN 2"/>
    <property type="match status" value="1"/>
</dbReference>
<evidence type="ECO:0000256" key="6">
    <source>
        <dbReference type="ARBA" id="ARBA00022660"/>
    </source>
</evidence>
<dbReference type="PRINTS" id="PR01436">
    <property type="entry name" value="NADHDHGNASE2"/>
</dbReference>
<dbReference type="EMBL" id="KY753824">
    <property type="protein sequence ID" value="AVW86045.1"/>
    <property type="molecule type" value="Genomic_DNA"/>
</dbReference>
<feature type="domain" description="NADH:quinone oxidoreductase/Mrp antiporter transmembrane" evidence="18">
    <location>
        <begin position="21"/>
        <end position="281"/>
    </location>
</feature>
<protein>
    <recommendedName>
        <fullName evidence="4 17">NADH-ubiquinone oxidoreductase chain 2</fullName>
        <ecNumber evidence="3 17">7.1.1.2</ecNumber>
    </recommendedName>
</protein>
<keyword evidence="15 17" id="KW-0472">Membrane</keyword>
<comment type="catalytic activity">
    <reaction evidence="16 17">
        <text>a ubiquinone + NADH + 5 H(+)(in) = a ubiquinol + NAD(+) + 4 H(+)(out)</text>
        <dbReference type="Rhea" id="RHEA:29091"/>
        <dbReference type="Rhea" id="RHEA-COMP:9565"/>
        <dbReference type="Rhea" id="RHEA-COMP:9566"/>
        <dbReference type="ChEBI" id="CHEBI:15378"/>
        <dbReference type="ChEBI" id="CHEBI:16389"/>
        <dbReference type="ChEBI" id="CHEBI:17976"/>
        <dbReference type="ChEBI" id="CHEBI:57540"/>
        <dbReference type="ChEBI" id="CHEBI:57945"/>
        <dbReference type="EC" id="7.1.1.2"/>
    </reaction>
</comment>
<evidence type="ECO:0000256" key="1">
    <source>
        <dbReference type="ARBA" id="ARBA00004448"/>
    </source>
</evidence>
<dbReference type="EC" id="7.1.1.2" evidence="3 17"/>
<dbReference type="AlphaFoldDB" id="A0A343W623"/>
<evidence type="ECO:0000256" key="5">
    <source>
        <dbReference type="ARBA" id="ARBA00022448"/>
    </source>
</evidence>
<comment type="function">
    <text evidence="17">Core subunit of the mitochondrial membrane respiratory chain NADH dehydrogenase (Complex I) which catalyzes electron transfer from NADH through the respiratory chain, using ubiquinone as an electron acceptor. Essential for the catalytic activity and assembly of complex I.</text>
</comment>
<reference evidence="19" key="1">
    <citation type="journal article" date="2018" name="Mol. Phylogenet. Evol.">
        <title>Phylogeny, evolution and mitochondrial gene order rearrangement in scale worms (Aphroditiformia, Annelida).</title>
        <authorList>
            <person name="Zhang Y."/>
            <person name="Sun J."/>
            <person name="Rouse G.W."/>
            <person name="Wiklund H."/>
            <person name="Pleijel F."/>
            <person name="Watanabe H.K."/>
            <person name="Chen C."/>
            <person name="Qian P.-Y."/>
            <person name="Qiu J.-W."/>
        </authorList>
    </citation>
    <scope>NUCLEOTIDE SEQUENCE</scope>
</reference>
<dbReference type="GO" id="GO:0006120">
    <property type="term" value="P:mitochondrial electron transport, NADH to ubiquinone"/>
    <property type="evidence" value="ECO:0007669"/>
    <property type="project" value="InterPro"/>
</dbReference>
<geneLocation type="mitochondrion" evidence="19"/>
<comment type="similarity">
    <text evidence="2 17">Belongs to the complex I subunit 2 family.</text>
</comment>
<evidence type="ECO:0000256" key="10">
    <source>
        <dbReference type="ARBA" id="ARBA00022982"/>
    </source>
</evidence>
<evidence type="ECO:0000256" key="13">
    <source>
        <dbReference type="ARBA" id="ARBA00023075"/>
    </source>
</evidence>
<dbReference type="InterPro" id="IPR001750">
    <property type="entry name" value="ND/Mrp_TM"/>
</dbReference>
<keyword evidence="11 17" id="KW-1133">Transmembrane helix</keyword>
<keyword evidence="12 17" id="KW-0520">NAD</keyword>
<evidence type="ECO:0000256" key="7">
    <source>
        <dbReference type="ARBA" id="ARBA00022692"/>
    </source>
</evidence>
<feature type="transmembrane region" description="Helical" evidence="17">
    <location>
        <begin position="57"/>
        <end position="77"/>
    </location>
</feature>
<dbReference type="Pfam" id="PF00361">
    <property type="entry name" value="Proton_antipo_M"/>
    <property type="match status" value="1"/>
</dbReference>
<name>A0A343W623_9ANNE</name>
<feature type="transmembrane region" description="Helical" evidence="17">
    <location>
        <begin position="307"/>
        <end position="331"/>
    </location>
</feature>
<evidence type="ECO:0000256" key="14">
    <source>
        <dbReference type="ARBA" id="ARBA00023128"/>
    </source>
</evidence>
<keyword evidence="7 17" id="KW-0812">Transmembrane</keyword>
<evidence type="ECO:0000256" key="11">
    <source>
        <dbReference type="ARBA" id="ARBA00022989"/>
    </source>
</evidence>
<dbReference type="PANTHER" id="PTHR46552:SF1">
    <property type="entry name" value="NADH-UBIQUINONE OXIDOREDUCTASE CHAIN 2"/>
    <property type="match status" value="1"/>
</dbReference>
<feature type="transmembrane region" description="Helical" evidence="17">
    <location>
        <begin position="196"/>
        <end position="216"/>
    </location>
</feature>
<keyword evidence="9 17" id="KW-1278">Translocase</keyword>
<dbReference type="InterPro" id="IPR050175">
    <property type="entry name" value="Complex_I_Subunit_2"/>
</dbReference>
<evidence type="ECO:0000256" key="4">
    <source>
        <dbReference type="ARBA" id="ARBA00021008"/>
    </source>
</evidence>
<sequence>MPFTTLFSSTLILGSILALSSTQWIFVWLGLELNLMSFIPLLTASNMYNESEASMKYFLAQALGSGLILLGSLTFFINPQILMNPNLMNLFLLLGLITKLGIPPCHFWFPSVMSMISWPMCMILTTWQKLVPMVILFYNIVPSMNFFFITIILLSSILGGLGGLNQTQLRPLLAYSSIGHMSWMIAASTSSYSCSLIYLIIYIMITLPLMTLLWSSSSLSNLSSLSFSNTSPSHNTFLFLLLMSLGGLPPFLGFFPKWMVMETLSSSFILIIFITLLGSVINLYYYLNLMFINILTPSFKPLLTHKFSTQGTTYILPLSASITLGLGPMLFMMI</sequence>
<comment type="subcellular location">
    <subcellularLocation>
        <location evidence="1 17">Mitochondrion inner membrane</location>
        <topology evidence="1 17">Multi-pass membrane protein</topology>
    </subcellularLocation>
</comment>
<evidence type="ECO:0000256" key="15">
    <source>
        <dbReference type="ARBA" id="ARBA00023136"/>
    </source>
</evidence>
<evidence type="ECO:0000256" key="8">
    <source>
        <dbReference type="ARBA" id="ARBA00022792"/>
    </source>
</evidence>
<keyword evidence="13 17" id="KW-0830">Ubiquinone</keyword>
<proteinExistence type="inferred from homology"/>
<feature type="transmembrane region" description="Helical" evidence="17">
    <location>
        <begin position="267"/>
        <end position="287"/>
    </location>
</feature>
<evidence type="ECO:0000259" key="18">
    <source>
        <dbReference type="Pfam" id="PF00361"/>
    </source>
</evidence>
<evidence type="ECO:0000256" key="17">
    <source>
        <dbReference type="RuleBase" id="RU003403"/>
    </source>
</evidence>
<feature type="transmembrane region" description="Helical" evidence="17">
    <location>
        <begin position="89"/>
        <end position="109"/>
    </location>
</feature>
<keyword evidence="6 17" id="KW-0679">Respiratory chain</keyword>
<evidence type="ECO:0000256" key="16">
    <source>
        <dbReference type="ARBA" id="ARBA00049551"/>
    </source>
</evidence>
<keyword evidence="5" id="KW-0813">Transport</keyword>
<evidence type="ECO:0000256" key="3">
    <source>
        <dbReference type="ARBA" id="ARBA00012944"/>
    </source>
</evidence>
<dbReference type="InterPro" id="IPR003917">
    <property type="entry name" value="NADH_UbQ_OxRdtase_chain2"/>
</dbReference>
<evidence type="ECO:0000256" key="12">
    <source>
        <dbReference type="ARBA" id="ARBA00023027"/>
    </source>
</evidence>
<evidence type="ECO:0000256" key="9">
    <source>
        <dbReference type="ARBA" id="ARBA00022967"/>
    </source>
</evidence>
<dbReference type="GO" id="GO:0005743">
    <property type="term" value="C:mitochondrial inner membrane"/>
    <property type="evidence" value="ECO:0007669"/>
    <property type="project" value="UniProtKB-SubCell"/>
</dbReference>
<gene>
    <name evidence="19" type="primary">ND2</name>
</gene>
<evidence type="ECO:0000313" key="19">
    <source>
        <dbReference type="EMBL" id="AVW86045.1"/>
    </source>
</evidence>